<protein>
    <submittedName>
        <fullName evidence="1">Uncharacterized protein</fullName>
    </submittedName>
</protein>
<reference evidence="1" key="1">
    <citation type="submission" date="2014-11" db="EMBL/GenBank/DDBJ databases">
        <authorList>
            <person name="Amaro Gonzalez C."/>
        </authorList>
    </citation>
    <scope>NUCLEOTIDE SEQUENCE</scope>
</reference>
<reference evidence="1" key="2">
    <citation type="journal article" date="2015" name="Fish Shellfish Immunol.">
        <title>Early steps in the European eel (Anguilla anguilla)-Vibrio vulnificus interaction in the gills: Role of the RtxA13 toxin.</title>
        <authorList>
            <person name="Callol A."/>
            <person name="Pajuelo D."/>
            <person name="Ebbesson L."/>
            <person name="Teles M."/>
            <person name="MacKenzie S."/>
            <person name="Amaro C."/>
        </authorList>
    </citation>
    <scope>NUCLEOTIDE SEQUENCE</scope>
</reference>
<name>A0A0E9URT0_ANGAN</name>
<evidence type="ECO:0000313" key="1">
    <source>
        <dbReference type="EMBL" id="JAH67678.1"/>
    </source>
</evidence>
<accession>A0A0E9URT0</accession>
<dbReference type="EMBL" id="GBXM01040899">
    <property type="protein sequence ID" value="JAH67678.1"/>
    <property type="molecule type" value="Transcribed_RNA"/>
</dbReference>
<sequence>MSRGHRMISKSTFNQKNAYTVQLITNGSGSSRCTK</sequence>
<organism evidence="1">
    <name type="scientific">Anguilla anguilla</name>
    <name type="common">European freshwater eel</name>
    <name type="synonym">Muraena anguilla</name>
    <dbReference type="NCBI Taxonomy" id="7936"/>
    <lineage>
        <taxon>Eukaryota</taxon>
        <taxon>Metazoa</taxon>
        <taxon>Chordata</taxon>
        <taxon>Craniata</taxon>
        <taxon>Vertebrata</taxon>
        <taxon>Euteleostomi</taxon>
        <taxon>Actinopterygii</taxon>
        <taxon>Neopterygii</taxon>
        <taxon>Teleostei</taxon>
        <taxon>Anguilliformes</taxon>
        <taxon>Anguillidae</taxon>
        <taxon>Anguilla</taxon>
    </lineage>
</organism>
<proteinExistence type="predicted"/>
<dbReference type="AlphaFoldDB" id="A0A0E9URT0"/>